<evidence type="ECO:0000256" key="1">
    <source>
        <dbReference type="SAM" id="MobiDB-lite"/>
    </source>
</evidence>
<organism evidence="2 3">
    <name type="scientific">Streptomyces djakartensis</name>
    <dbReference type="NCBI Taxonomy" id="68193"/>
    <lineage>
        <taxon>Bacteria</taxon>
        <taxon>Bacillati</taxon>
        <taxon>Actinomycetota</taxon>
        <taxon>Actinomycetes</taxon>
        <taxon>Kitasatosporales</taxon>
        <taxon>Streptomycetaceae</taxon>
        <taxon>Streptomyces</taxon>
    </lineage>
</organism>
<gene>
    <name evidence="2" type="ORF">GCM10010384_27660</name>
</gene>
<reference evidence="3" key="1">
    <citation type="journal article" date="2019" name="Int. J. Syst. Evol. Microbiol.">
        <title>The Global Catalogue of Microorganisms (GCM) 10K type strain sequencing project: providing services to taxonomists for standard genome sequencing and annotation.</title>
        <authorList>
            <consortium name="The Broad Institute Genomics Platform"/>
            <consortium name="The Broad Institute Genome Sequencing Center for Infectious Disease"/>
            <person name="Wu L."/>
            <person name="Ma J."/>
        </authorList>
    </citation>
    <scope>NUCLEOTIDE SEQUENCE [LARGE SCALE GENOMIC DNA]</scope>
    <source>
        <strain evidence="3">JCM 4957</strain>
    </source>
</reference>
<evidence type="ECO:0000313" key="3">
    <source>
        <dbReference type="Proteomes" id="UP000653308"/>
    </source>
</evidence>
<proteinExistence type="predicted"/>
<dbReference type="Proteomes" id="UP000653308">
    <property type="component" value="Unassembled WGS sequence"/>
</dbReference>
<keyword evidence="3" id="KW-1185">Reference proteome</keyword>
<feature type="compositionally biased region" description="Basic and acidic residues" evidence="1">
    <location>
        <begin position="10"/>
        <end position="22"/>
    </location>
</feature>
<feature type="region of interest" description="Disordered" evidence="1">
    <location>
        <begin position="1"/>
        <end position="30"/>
    </location>
</feature>
<protein>
    <submittedName>
        <fullName evidence="2">Uncharacterized protein</fullName>
    </submittedName>
</protein>
<comment type="caution">
    <text evidence="2">The sequence shown here is derived from an EMBL/GenBank/DDBJ whole genome shotgun (WGS) entry which is preliminary data.</text>
</comment>
<name>A0ABQ2ZQP9_9ACTN</name>
<feature type="region of interest" description="Disordered" evidence="1">
    <location>
        <begin position="51"/>
        <end position="76"/>
    </location>
</feature>
<sequence>MSSVTPAKPLETRETVWEETPARRATSAMEAPWRGRAARLLVTLVPLGSLTPPTVPACPSRQPVRKNSLTPEIRTV</sequence>
<dbReference type="EMBL" id="BMWE01000007">
    <property type="protein sequence ID" value="GGY19707.1"/>
    <property type="molecule type" value="Genomic_DNA"/>
</dbReference>
<accession>A0ABQ2ZQP9</accession>
<evidence type="ECO:0000313" key="2">
    <source>
        <dbReference type="EMBL" id="GGY19707.1"/>
    </source>
</evidence>